<dbReference type="Proteomes" id="UP000001805">
    <property type="component" value="Chromosome 4, Linkage Group IV"/>
</dbReference>
<reference evidence="2 3" key="1">
    <citation type="journal article" date="2003" name="Nature">
        <title>The genome sequence of the filamentous fungus Neurospora crassa.</title>
        <authorList>
            <person name="Galagan J.E."/>
            <person name="Calvo S.E."/>
            <person name="Borkovich K.A."/>
            <person name="Selker E.U."/>
            <person name="Read N.D."/>
            <person name="Jaffe D."/>
            <person name="FitzHugh W."/>
            <person name="Ma L.J."/>
            <person name="Smirnov S."/>
            <person name="Purcell S."/>
            <person name="Rehman B."/>
            <person name="Elkins T."/>
            <person name="Engels R."/>
            <person name="Wang S."/>
            <person name="Nielsen C.B."/>
            <person name="Butler J."/>
            <person name="Endrizzi M."/>
            <person name="Qui D."/>
            <person name="Ianakiev P."/>
            <person name="Bell-Pedersen D."/>
            <person name="Nelson M.A."/>
            <person name="Werner-Washburne M."/>
            <person name="Selitrennikoff C.P."/>
            <person name="Kinsey J.A."/>
            <person name="Braun E.L."/>
            <person name="Zelter A."/>
            <person name="Schulte U."/>
            <person name="Kothe G.O."/>
            <person name="Jedd G."/>
            <person name="Mewes W."/>
            <person name="Staben C."/>
            <person name="Marcotte E."/>
            <person name="Greenberg D."/>
            <person name="Roy A."/>
            <person name="Foley K."/>
            <person name="Naylor J."/>
            <person name="Stange-Thomann N."/>
            <person name="Barrett R."/>
            <person name="Gnerre S."/>
            <person name="Kamal M."/>
            <person name="Kamvysselis M."/>
            <person name="Mauceli E."/>
            <person name="Bielke C."/>
            <person name="Rudd S."/>
            <person name="Frishman D."/>
            <person name="Krystofova S."/>
            <person name="Rasmussen C."/>
            <person name="Metzenberg R.L."/>
            <person name="Perkins D.D."/>
            <person name="Kroken S."/>
            <person name="Cogoni C."/>
            <person name="Macino G."/>
            <person name="Catcheside D."/>
            <person name="Li W."/>
            <person name="Pratt R.J."/>
            <person name="Osmani S.A."/>
            <person name="DeSouza C.P."/>
            <person name="Glass L."/>
            <person name="Orbach M.J."/>
            <person name="Berglund J.A."/>
            <person name="Voelker R."/>
            <person name="Yarden O."/>
            <person name="Plamann M."/>
            <person name="Seiler S."/>
            <person name="Dunlap J."/>
            <person name="Radford A."/>
            <person name="Aramayo R."/>
            <person name="Natvig D.O."/>
            <person name="Alex L.A."/>
            <person name="Mannhaupt G."/>
            <person name="Ebbole D.J."/>
            <person name="Freitag M."/>
            <person name="Paulsen I."/>
            <person name="Sachs M.S."/>
            <person name="Lander E.S."/>
            <person name="Nusbaum C."/>
            <person name="Birren B."/>
        </authorList>
    </citation>
    <scope>NUCLEOTIDE SEQUENCE [LARGE SCALE GENOMIC DNA]</scope>
    <source>
        <strain evidence="3">ATCC 24698 / 74-OR23-1A / CBS 708.71 / DSM 1257 / FGSC 987</strain>
    </source>
</reference>
<proteinExistence type="predicted"/>
<keyword evidence="3" id="KW-1185">Reference proteome</keyword>
<dbReference type="EMBL" id="CM002239">
    <property type="protein sequence ID" value="EAA30130.1"/>
    <property type="molecule type" value="Genomic_DNA"/>
</dbReference>
<gene>
    <name evidence="2" type="ORF">NCU04918</name>
</gene>
<dbReference type="OrthoDB" id="3819888at2759"/>
<feature type="region of interest" description="Disordered" evidence="1">
    <location>
        <begin position="639"/>
        <end position="662"/>
    </location>
</feature>
<dbReference type="PaxDb" id="5141-EFNCRP00000004808"/>
<evidence type="ECO:0008006" key="4">
    <source>
        <dbReference type="Google" id="ProtNLM"/>
    </source>
</evidence>
<dbReference type="RefSeq" id="XP_959366.1">
    <property type="nucleotide sequence ID" value="XM_954273.1"/>
</dbReference>
<dbReference type="InParanoid" id="Q7S3U9"/>
<feature type="compositionally biased region" description="Acidic residues" evidence="1">
    <location>
        <begin position="652"/>
        <end position="662"/>
    </location>
</feature>
<evidence type="ECO:0000313" key="2">
    <source>
        <dbReference type="EMBL" id="EAA30130.1"/>
    </source>
</evidence>
<accession>Q7S3U9</accession>
<dbReference type="HOGENOM" id="CLU_022325_0_0_1"/>
<dbReference type="OMA" id="HPMAQEL"/>
<dbReference type="GeneID" id="3875520"/>
<dbReference type="AlphaFoldDB" id="Q7S3U9"/>
<dbReference type="KEGG" id="ncr:NCU04918"/>
<organism evidence="2 3">
    <name type="scientific">Neurospora crassa (strain ATCC 24698 / 74-OR23-1A / CBS 708.71 / DSM 1257 / FGSC 987)</name>
    <dbReference type="NCBI Taxonomy" id="367110"/>
    <lineage>
        <taxon>Eukaryota</taxon>
        <taxon>Fungi</taxon>
        <taxon>Dikarya</taxon>
        <taxon>Ascomycota</taxon>
        <taxon>Pezizomycotina</taxon>
        <taxon>Sordariomycetes</taxon>
        <taxon>Sordariomycetidae</taxon>
        <taxon>Sordariales</taxon>
        <taxon>Sordariaceae</taxon>
        <taxon>Neurospora</taxon>
    </lineage>
</organism>
<evidence type="ECO:0000313" key="3">
    <source>
        <dbReference type="Proteomes" id="UP000001805"/>
    </source>
</evidence>
<sequence length="662" mass="74050">MYYNGSIVPQEDVLVKFFVRALIRFQRLVLEAVAIIGVRKVILKVGCVKSRKQLIGIDLGCFGSRITVVCPSTCPDDPIYETLVRAIGPAVPSGVGGTAWHRFDFLANGYPLDDDAPAYDADVSWREFEPVPLKYGVYLLAQELDKTVAKHPMAQELAIYDSPELRGRMKSALVAMLRNMRARKDAVLADDWGRAFTEHQTVDQICITIPALWNSSFQKVYLNLVAEAFDYNPLSVQEHVTFITESDARAHAMIGPLVRTDGKEEVVLVLDFGGHMMNGSMFWVGPNESGEGGGTSKRFFRIGDSFGACGGQELLMHYLLEYVDDLLSSNIGRVLSTRERAGLRVNITRITRELDGYRTYFGLHSSRPLLFTTDTGEVVSLEISGQEFYHFKMSAYRHPFKVAAQQFALVKEFTQDRDVVGSVIISGGSPECGGLCCSLRTYLSHLARQAGLGRSVIWPVCDEPEEGSLTRGATRAVEIALTSEQFMTQGVGIGLQRKRPGAPKWEDEAPMILYYDIVAKEYRQNKYTRAGPQVEGTQFRLLCDPIYHVRPWDNPFSKQTCPEPKPKSKAERSPVDLHRSYVLFDNLPTAQKRDKYECEVSIQGSGNDTFVIVKVKQTGPSKISRVTDLRLRLHFQPGPRRAKATMETAKADDEELEMEEAA</sequence>
<name>Q7S3U9_NEUCR</name>
<evidence type="ECO:0000256" key="1">
    <source>
        <dbReference type="SAM" id="MobiDB-lite"/>
    </source>
</evidence>
<protein>
    <recommendedName>
        <fullName evidence="4">Actin-like ATPase domain-containing protein</fullName>
    </recommendedName>
</protein>
<dbReference type="VEuPathDB" id="FungiDB:NCU04918"/>